<dbReference type="AlphaFoldDB" id="W9RX39"/>
<name>W9RX39_9ROSA</name>
<evidence type="ECO:0000256" key="1">
    <source>
        <dbReference type="ARBA" id="ARBA00023002"/>
    </source>
</evidence>
<dbReference type="InterPro" id="IPR041694">
    <property type="entry name" value="ADH_N_2"/>
</dbReference>
<dbReference type="SUPFAM" id="SSF50129">
    <property type="entry name" value="GroES-like"/>
    <property type="match status" value="1"/>
</dbReference>
<keyword evidence="1" id="KW-0560">Oxidoreductase</keyword>
<proteinExistence type="predicted"/>
<dbReference type="InterPro" id="IPR011032">
    <property type="entry name" value="GroES-like_sf"/>
</dbReference>
<dbReference type="SUPFAM" id="SSF51735">
    <property type="entry name" value="NAD(P)-binding Rossmann-fold domains"/>
    <property type="match status" value="1"/>
</dbReference>
<dbReference type="eggNOG" id="KOG1196">
    <property type="taxonomic scope" value="Eukaryota"/>
</dbReference>
<gene>
    <name evidence="3" type="ORF">L484_002821</name>
</gene>
<dbReference type="EMBL" id="KE345325">
    <property type="protein sequence ID" value="EXC01259.1"/>
    <property type="molecule type" value="Genomic_DNA"/>
</dbReference>
<dbReference type="PANTHER" id="PTHR43205:SF80">
    <property type="entry name" value="2-ALKENAL REDUCTASE (NADP(+)-DEPENDENT)-LIKE"/>
    <property type="match status" value="1"/>
</dbReference>
<evidence type="ECO:0000313" key="3">
    <source>
        <dbReference type="EMBL" id="EXC01259.1"/>
    </source>
</evidence>
<dbReference type="InterPro" id="IPR045010">
    <property type="entry name" value="MDR_fam"/>
</dbReference>
<accession>W9RX39</accession>
<sequence>MAHAGEEKAVVVESREWYMAAYAPDGIPTSKHLKLRTVPVSLTADSIPEGHVIIETLLVSIDPYLRSRMTGVDEGLYFPQFNINEVLSATAIARVIRSRDSNYSEGDIAISRKIDPNAGVSFPDYLSLIGLPGFAAWVGIDAVGEAKPGSNVFISAAAGAVGMYAGQLAKLKGCRVIGSAGSDEKLPSTSIIATVQARRRSSPITAIDAKQPDEDIRDAMNTHDPIQVPVGPVTRYQAKRFKEELNILVRRVLQ</sequence>
<reference evidence="4" key="1">
    <citation type="submission" date="2013-01" db="EMBL/GenBank/DDBJ databases">
        <title>Draft Genome Sequence of a Mulberry Tree, Morus notabilis C.K. Schneid.</title>
        <authorList>
            <person name="He N."/>
            <person name="Zhao S."/>
        </authorList>
    </citation>
    <scope>NUCLEOTIDE SEQUENCE</scope>
</reference>
<keyword evidence="4" id="KW-1185">Reference proteome</keyword>
<protein>
    <submittedName>
        <fullName evidence="3">Putative NADP-dependent oxidoreductase yfmJ</fullName>
    </submittedName>
</protein>
<feature type="domain" description="Oxidoreductase N-terminal" evidence="2">
    <location>
        <begin position="16"/>
        <end position="110"/>
    </location>
</feature>
<dbReference type="Gene3D" id="3.40.50.720">
    <property type="entry name" value="NAD(P)-binding Rossmann-like Domain"/>
    <property type="match status" value="1"/>
</dbReference>
<evidence type="ECO:0000259" key="2">
    <source>
        <dbReference type="Pfam" id="PF16884"/>
    </source>
</evidence>
<evidence type="ECO:0000313" key="4">
    <source>
        <dbReference type="Proteomes" id="UP000030645"/>
    </source>
</evidence>
<dbReference type="PANTHER" id="PTHR43205">
    <property type="entry name" value="PROSTAGLANDIN REDUCTASE"/>
    <property type="match status" value="1"/>
</dbReference>
<dbReference type="GO" id="GO:0032440">
    <property type="term" value="F:2-alkenal reductase [NAD(P)H] activity"/>
    <property type="evidence" value="ECO:0007669"/>
    <property type="project" value="TreeGrafter"/>
</dbReference>
<dbReference type="Pfam" id="PF16884">
    <property type="entry name" value="ADH_N_2"/>
    <property type="match status" value="1"/>
</dbReference>
<dbReference type="InterPro" id="IPR036291">
    <property type="entry name" value="NAD(P)-bd_dom_sf"/>
</dbReference>
<dbReference type="Gene3D" id="3.90.180.10">
    <property type="entry name" value="Medium-chain alcohol dehydrogenases, catalytic domain"/>
    <property type="match status" value="1"/>
</dbReference>
<dbReference type="Proteomes" id="UP000030645">
    <property type="component" value="Unassembled WGS sequence"/>
</dbReference>
<organism evidence="3 4">
    <name type="scientific">Morus notabilis</name>
    <dbReference type="NCBI Taxonomy" id="981085"/>
    <lineage>
        <taxon>Eukaryota</taxon>
        <taxon>Viridiplantae</taxon>
        <taxon>Streptophyta</taxon>
        <taxon>Embryophyta</taxon>
        <taxon>Tracheophyta</taxon>
        <taxon>Spermatophyta</taxon>
        <taxon>Magnoliopsida</taxon>
        <taxon>eudicotyledons</taxon>
        <taxon>Gunneridae</taxon>
        <taxon>Pentapetalae</taxon>
        <taxon>rosids</taxon>
        <taxon>fabids</taxon>
        <taxon>Rosales</taxon>
        <taxon>Moraceae</taxon>
        <taxon>Moreae</taxon>
        <taxon>Morus</taxon>
    </lineage>
</organism>